<dbReference type="PANTHER" id="PTHR23278:SF19">
    <property type="entry name" value="OBSCURIN"/>
    <property type="match status" value="1"/>
</dbReference>
<accession>A0A7R9QXE8</accession>
<dbReference type="EMBL" id="OC940857">
    <property type="protein sequence ID" value="CAD7662031.1"/>
    <property type="molecule type" value="Genomic_DNA"/>
</dbReference>
<dbReference type="InterPro" id="IPR013783">
    <property type="entry name" value="Ig-like_fold"/>
</dbReference>
<dbReference type="AlphaFoldDB" id="A0A7R9QXE8"/>
<protein>
    <submittedName>
        <fullName evidence="1">Uncharacterized protein</fullName>
    </submittedName>
</protein>
<evidence type="ECO:0000313" key="2">
    <source>
        <dbReference type="Proteomes" id="UP000728032"/>
    </source>
</evidence>
<evidence type="ECO:0000313" key="1">
    <source>
        <dbReference type="EMBL" id="CAD7662031.1"/>
    </source>
</evidence>
<dbReference type="Gene3D" id="2.60.40.10">
    <property type="entry name" value="Immunoglobulins"/>
    <property type="match status" value="1"/>
</dbReference>
<gene>
    <name evidence="1" type="ORF">ONB1V03_LOCUS18591</name>
</gene>
<reference evidence="1" key="1">
    <citation type="submission" date="2020-11" db="EMBL/GenBank/DDBJ databases">
        <authorList>
            <person name="Tran Van P."/>
        </authorList>
    </citation>
    <scope>NUCLEOTIDE SEQUENCE</scope>
</reference>
<name>A0A7R9QXE8_9ACAR</name>
<dbReference type="EMBL" id="CAJPVJ010026032">
    <property type="protein sequence ID" value="CAG2179167.1"/>
    <property type="molecule type" value="Genomic_DNA"/>
</dbReference>
<dbReference type="Proteomes" id="UP000728032">
    <property type="component" value="Unassembled WGS sequence"/>
</dbReference>
<dbReference type="InterPro" id="IPR036179">
    <property type="entry name" value="Ig-like_dom_sf"/>
</dbReference>
<dbReference type="OrthoDB" id="10006996at2759"/>
<dbReference type="PANTHER" id="PTHR23278">
    <property type="entry name" value="SIDESTEP PROTEIN"/>
    <property type="match status" value="1"/>
</dbReference>
<sequence>RAYFNTHSRPAYLQIEPMEAKDAGDYRCRVDFKRGRTVNTVIALKVIVPPKEPQIFDANDNELNGIVGPFNEGNELTLKCSTRGGNQ</sequence>
<proteinExistence type="predicted"/>
<dbReference type="SUPFAM" id="SSF48726">
    <property type="entry name" value="Immunoglobulin"/>
    <property type="match status" value="1"/>
</dbReference>
<feature type="non-terminal residue" evidence="1">
    <location>
        <position position="1"/>
    </location>
</feature>
<organism evidence="1">
    <name type="scientific">Oppiella nova</name>
    <dbReference type="NCBI Taxonomy" id="334625"/>
    <lineage>
        <taxon>Eukaryota</taxon>
        <taxon>Metazoa</taxon>
        <taxon>Ecdysozoa</taxon>
        <taxon>Arthropoda</taxon>
        <taxon>Chelicerata</taxon>
        <taxon>Arachnida</taxon>
        <taxon>Acari</taxon>
        <taxon>Acariformes</taxon>
        <taxon>Sarcoptiformes</taxon>
        <taxon>Oribatida</taxon>
        <taxon>Brachypylina</taxon>
        <taxon>Oppioidea</taxon>
        <taxon>Oppiidae</taxon>
        <taxon>Oppiella</taxon>
    </lineage>
</organism>
<keyword evidence="2" id="KW-1185">Reference proteome</keyword>